<evidence type="ECO:0008006" key="3">
    <source>
        <dbReference type="Google" id="ProtNLM"/>
    </source>
</evidence>
<dbReference type="EMBL" id="JBEPME010000001">
    <property type="protein sequence ID" value="MET3655426.1"/>
    <property type="molecule type" value="Genomic_DNA"/>
</dbReference>
<evidence type="ECO:0000313" key="2">
    <source>
        <dbReference type="Proteomes" id="UP001549104"/>
    </source>
</evidence>
<dbReference type="Pfam" id="PF16895">
    <property type="entry name" value="DUF5085"/>
    <property type="match status" value="1"/>
</dbReference>
<keyword evidence="2" id="KW-1185">Reference proteome</keyword>
<evidence type="ECO:0000313" key="1">
    <source>
        <dbReference type="EMBL" id="MET3655426.1"/>
    </source>
</evidence>
<sequence length="149" mass="17309">MMIAENHQIAYRNVASKLYNFLPEEIDLALTDFVSILDGYGYQITGPMFFSIISDPTDEVMTAELFLPIKGKHFTIPKEAEVNFHSYFLVDHMLTTRIKGDFEVEAQVKYWELMEYMNTHEKTQKTPIFVEYKKSRAGQTYTEMSVGVL</sequence>
<organism evidence="1 2">
    <name type="scientific">Sporosarcina psychrophila</name>
    <name type="common">Bacillus psychrophilus</name>
    <dbReference type="NCBI Taxonomy" id="1476"/>
    <lineage>
        <taxon>Bacteria</taxon>
        <taxon>Bacillati</taxon>
        <taxon>Bacillota</taxon>
        <taxon>Bacilli</taxon>
        <taxon>Bacillales</taxon>
        <taxon>Caryophanaceae</taxon>
        <taxon>Sporosarcina</taxon>
    </lineage>
</organism>
<gene>
    <name evidence="1" type="ORF">ABIC55_000510</name>
</gene>
<accession>A0ABV2K2W7</accession>
<protein>
    <recommendedName>
        <fullName evidence="3">Lactoylglutathione lyase</fullName>
    </recommendedName>
</protein>
<name>A0ABV2K2W7_SPOPS</name>
<reference evidence="1 2" key="1">
    <citation type="submission" date="2024-06" db="EMBL/GenBank/DDBJ databases">
        <title>Sorghum-associated microbial communities from plants grown in Nebraska, USA.</title>
        <authorList>
            <person name="Schachtman D."/>
        </authorList>
    </citation>
    <scope>NUCLEOTIDE SEQUENCE [LARGE SCALE GENOMIC DNA]</scope>
    <source>
        <strain evidence="1 2">1288</strain>
    </source>
</reference>
<dbReference type="RefSeq" id="WP_354312038.1">
    <property type="nucleotide sequence ID" value="NZ_JBEPME010000001.1"/>
</dbReference>
<proteinExistence type="predicted"/>
<dbReference type="Proteomes" id="UP001549104">
    <property type="component" value="Unassembled WGS sequence"/>
</dbReference>
<dbReference type="InterPro" id="IPR031664">
    <property type="entry name" value="DUF5085"/>
</dbReference>
<comment type="caution">
    <text evidence="1">The sequence shown here is derived from an EMBL/GenBank/DDBJ whole genome shotgun (WGS) entry which is preliminary data.</text>
</comment>